<proteinExistence type="predicted"/>
<dbReference type="Proteomes" id="UP000790709">
    <property type="component" value="Unassembled WGS sequence"/>
</dbReference>
<accession>A0ACB8AVS5</accession>
<evidence type="ECO:0000313" key="1">
    <source>
        <dbReference type="EMBL" id="KAH7917467.1"/>
    </source>
</evidence>
<name>A0ACB8AVS5_9AGAM</name>
<evidence type="ECO:0000313" key="2">
    <source>
        <dbReference type="Proteomes" id="UP000790709"/>
    </source>
</evidence>
<keyword evidence="2" id="KW-1185">Reference proteome</keyword>
<comment type="caution">
    <text evidence="1">The sequence shown here is derived from an EMBL/GenBank/DDBJ whole genome shotgun (WGS) entry which is preliminary data.</text>
</comment>
<sequence length="798" mass="84790">MAPERRNDSELMGFDNVGRPRQDKSKSHGSASPDQEKQASNTPEASAALLEASLTQLVGGSSHGFVESLCDEYIASGDYTNISRALLGTENIEEQVHRLEDVPPEETLTEEQHSVVSAAVDKRQKQIRQWMRWHAGSGRNRSANKMSTGIVDNLLKPKTHVNKPWEIYAKIYYKDRVKDKTNVAGGGIVAVRQSIQQAFENESEDIKNEVENIRVQQVEAARKNKKKGKQSTPDATSDTESIAEQDPAIRRLNIQECGPALERILQHMGRKTGWKFTVIMGGPDPLDLEGNNIITSLHTGRNELGNDFSDAYSKFDTEVVQAYGEFLDDVFRAEGRGQKNARGSEDSNARHDSDSKESEDEDADESEDEGEDGGGGEEVSGGGKALEMHQPNDTLYTPKLPTPALVDVATLIPGPTASVSDASTAPTSVASFAFNAATPSSNIATPPSFSTMAHFSSIATLPSFCAAVPSSSNVASPTSNTAAPSPNVATSLSLNNTTAPLSNVATPPSFSATAPLSDVATLPSFGVPWNEGVDIAAFLAQIGPGDGPGGFRPGAGQALANAGRGFDNAGQGFVNASPGFENANQTFVNACEGFVNPSPNFDSIWSTPMTSFSDLLGLSSPGDPDNQARYASTGSSYLFNGLQLPQDDFFSSLPSSPSPHCNSILPELPATSSSPRTPGAFPSNVPATSPASNLMPAQNSPVNVVQQPPMGLPAEPGPSNLSQSNDVAIAGTEYEVRTKRKACPSRRAARDNAIGYLGKENYPPLVEPKQTVSKTKRKRSAPSDEGTKKKKRKVAGAA</sequence>
<protein>
    <submittedName>
        <fullName evidence="1">Uncharacterized protein</fullName>
    </submittedName>
</protein>
<organism evidence="1 2">
    <name type="scientific">Leucogyrophana mollusca</name>
    <dbReference type="NCBI Taxonomy" id="85980"/>
    <lineage>
        <taxon>Eukaryota</taxon>
        <taxon>Fungi</taxon>
        <taxon>Dikarya</taxon>
        <taxon>Basidiomycota</taxon>
        <taxon>Agaricomycotina</taxon>
        <taxon>Agaricomycetes</taxon>
        <taxon>Agaricomycetidae</taxon>
        <taxon>Boletales</taxon>
        <taxon>Boletales incertae sedis</taxon>
        <taxon>Leucogyrophana</taxon>
    </lineage>
</organism>
<reference evidence="1" key="1">
    <citation type="journal article" date="2021" name="New Phytol.">
        <title>Evolutionary innovations through gain and loss of genes in the ectomycorrhizal Boletales.</title>
        <authorList>
            <person name="Wu G."/>
            <person name="Miyauchi S."/>
            <person name="Morin E."/>
            <person name="Kuo A."/>
            <person name="Drula E."/>
            <person name="Varga T."/>
            <person name="Kohler A."/>
            <person name="Feng B."/>
            <person name="Cao Y."/>
            <person name="Lipzen A."/>
            <person name="Daum C."/>
            <person name="Hundley H."/>
            <person name="Pangilinan J."/>
            <person name="Johnson J."/>
            <person name="Barry K."/>
            <person name="LaButti K."/>
            <person name="Ng V."/>
            <person name="Ahrendt S."/>
            <person name="Min B."/>
            <person name="Choi I.G."/>
            <person name="Park H."/>
            <person name="Plett J.M."/>
            <person name="Magnuson J."/>
            <person name="Spatafora J.W."/>
            <person name="Nagy L.G."/>
            <person name="Henrissat B."/>
            <person name="Grigoriev I.V."/>
            <person name="Yang Z.L."/>
            <person name="Xu J."/>
            <person name="Martin F.M."/>
        </authorList>
    </citation>
    <scope>NUCLEOTIDE SEQUENCE</scope>
    <source>
        <strain evidence="1">KUC20120723A-06</strain>
    </source>
</reference>
<dbReference type="EMBL" id="MU267052">
    <property type="protein sequence ID" value="KAH7917467.1"/>
    <property type="molecule type" value="Genomic_DNA"/>
</dbReference>
<gene>
    <name evidence="1" type="ORF">BV22DRAFT_1135383</name>
</gene>